<accession>A0AAW0S887</accession>
<proteinExistence type="predicted"/>
<evidence type="ECO:0000256" key="2">
    <source>
        <dbReference type="ARBA" id="ARBA00022525"/>
    </source>
</evidence>
<keyword evidence="2" id="KW-0964">Secreted</keyword>
<gene>
    <name evidence="5" type="ORF">G3M48_000493</name>
</gene>
<comment type="subcellular location">
    <subcellularLocation>
        <location evidence="1">Secreted</location>
    </subcellularLocation>
</comment>
<reference evidence="5 6" key="1">
    <citation type="submission" date="2020-02" db="EMBL/GenBank/DDBJ databases">
        <title>Comparative genomics of the hypocrealean fungal genus Beauvera.</title>
        <authorList>
            <person name="Showalter D.N."/>
            <person name="Bushley K.E."/>
            <person name="Rehner S.A."/>
        </authorList>
    </citation>
    <scope>NUCLEOTIDE SEQUENCE [LARGE SCALE GENOMIC DNA]</scope>
    <source>
        <strain evidence="5 6">ARSEF4384</strain>
    </source>
</reference>
<protein>
    <recommendedName>
        <fullName evidence="7">F-box domain-containing protein</fullName>
    </recommendedName>
</protein>
<evidence type="ECO:0000256" key="4">
    <source>
        <dbReference type="ARBA" id="ARBA00023157"/>
    </source>
</evidence>
<comment type="caution">
    <text evidence="5">The sequence shown here is derived from an EMBL/GenBank/DDBJ whole genome shotgun (WGS) entry which is preliminary data.</text>
</comment>
<evidence type="ECO:0000256" key="3">
    <source>
        <dbReference type="ARBA" id="ARBA00022821"/>
    </source>
</evidence>
<evidence type="ECO:0000313" key="5">
    <source>
        <dbReference type="EMBL" id="KAK8150620.1"/>
    </source>
</evidence>
<organism evidence="5 6">
    <name type="scientific">Beauveria asiatica</name>
    <dbReference type="NCBI Taxonomy" id="1069075"/>
    <lineage>
        <taxon>Eukaryota</taxon>
        <taxon>Fungi</taxon>
        <taxon>Dikarya</taxon>
        <taxon>Ascomycota</taxon>
        <taxon>Pezizomycotina</taxon>
        <taxon>Sordariomycetes</taxon>
        <taxon>Hypocreomycetidae</taxon>
        <taxon>Hypocreales</taxon>
        <taxon>Cordycipitaceae</taxon>
        <taxon>Beauveria</taxon>
    </lineage>
</organism>
<evidence type="ECO:0000256" key="1">
    <source>
        <dbReference type="ARBA" id="ARBA00004613"/>
    </source>
</evidence>
<sequence length="234" mass="25883">MSTDTRRSLDCLPAEILLLIVSCCDNESHRCLFGTCRKLRSLLTCSAARLYRHICITPIRDSVSSHLAALLRTTWLHPHILTLAVQFTREQEAADALDLLHSLLGVLQVQSLSVCTNQARRGSASTIQPKETLPITSRGTTPVPFLTLRDASPRIASLVARGSTRVLSYYGNVHGYTFGLLSRRQPLTRDLTLCLERRFCNARGGAHVAASFPQINTLTLATHGGRKPRDLIDR</sequence>
<keyword evidence="6" id="KW-1185">Reference proteome</keyword>
<dbReference type="EMBL" id="JAAHCF010000011">
    <property type="protein sequence ID" value="KAK8150620.1"/>
    <property type="molecule type" value="Genomic_DNA"/>
</dbReference>
<name>A0AAW0S887_9HYPO</name>
<dbReference type="SUPFAM" id="SSF81383">
    <property type="entry name" value="F-box domain"/>
    <property type="match status" value="1"/>
</dbReference>
<dbReference type="GO" id="GO:0006952">
    <property type="term" value="P:defense response"/>
    <property type="evidence" value="ECO:0007669"/>
    <property type="project" value="UniProtKB-KW"/>
</dbReference>
<evidence type="ECO:0000313" key="6">
    <source>
        <dbReference type="Proteomes" id="UP001397290"/>
    </source>
</evidence>
<dbReference type="InterPro" id="IPR001010">
    <property type="entry name" value="Thionin"/>
</dbReference>
<dbReference type="InterPro" id="IPR036047">
    <property type="entry name" value="F-box-like_dom_sf"/>
</dbReference>
<keyword evidence="4" id="KW-1015">Disulfide bond</keyword>
<dbReference type="PROSITE" id="PS00271">
    <property type="entry name" value="THIONIN"/>
    <property type="match status" value="1"/>
</dbReference>
<keyword evidence="3" id="KW-0611">Plant defense</keyword>
<dbReference type="GO" id="GO:0005576">
    <property type="term" value="C:extracellular region"/>
    <property type="evidence" value="ECO:0007669"/>
    <property type="project" value="UniProtKB-SubCell"/>
</dbReference>
<dbReference type="AlphaFoldDB" id="A0AAW0S887"/>
<evidence type="ECO:0008006" key="7">
    <source>
        <dbReference type="Google" id="ProtNLM"/>
    </source>
</evidence>
<dbReference type="Proteomes" id="UP001397290">
    <property type="component" value="Unassembled WGS sequence"/>
</dbReference>